<keyword evidence="1" id="KW-0812">Transmembrane</keyword>
<dbReference type="EMBL" id="KV611047">
    <property type="protein sequence ID" value="OPL20348.1"/>
    <property type="molecule type" value="Genomic_DNA"/>
</dbReference>
<organism evidence="2 3">
    <name type="scientific">Mytilus galloprovincialis</name>
    <name type="common">Mediterranean mussel</name>
    <dbReference type="NCBI Taxonomy" id="29158"/>
    <lineage>
        <taxon>Eukaryota</taxon>
        <taxon>Metazoa</taxon>
        <taxon>Spiralia</taxon>
        <taxon>Lophotrochozoa</taxon>
        <taxon>Mollusca</taxon>
        <taxon>Bivalvia</taxon>
        <taxon>Autobranchia</taxon>
        <taxon>Pteriomorphia</taxon>
        <taxon>Mytilida</taxon>
        <taxon>Mytiloidea</taxon>
        <taxon>Mytilidae</taxon>
        <taxon>Mytilinae</taxon>
        <taxon>Mytilus</taxon>
    </lineage>
</organism>
<evidence type="ECO:0000313" key="2">
    <source>
        <dbReference type="EMBL" id="OPL20348.1"/>
    </source>
</evidence>
<name>A0A409V6J9_MYTGA</name>
<sequence length="214" mass="25216">MFDKEYNCGMDEENDDDINKTSDWVSPKNHQQNACCSCIKKQRWNCLIVFLAISFSSFLVSIGFVIYVMFQFQDLSLEFAVLRNNSLHNRLQITKSEEEVERLFVGHEKHSEHINSMDIMLKNYTDIFNENIGKLKVDVSDLTKLHENQVKIQRDIQKLIETNNRNTRMKLGKLDTRDIMVQKQIDEIVRTQKTFQQKLSDFLMAGMKRILENV</sequence>
<dbReference type="Proteomes" id="UP000266721">
    <property type="component" value="Unassembled WGS sequence"/>
</dbReference>
<gene>
    <name evidence="2" type="ORF">AM593_00424</name>
</gene>
<evidence type="ECO:0000313" key="3">
    <source>
        <dbReference type="Proteomes" id="UP000266721"/>
    </source>
</evidence>
<keyword evidence="1" id="KW-0472">Membrane</keyword>
<feature type="transmembrane region" description="Helical" evidence="1">
    <location>
        <begin position="47"/>
        <end position="70"/>
    </location>
</feature>
<evidence type="ECO:0000256" key="1">
    <source>
        <dbReference type="SAM" id="Phobius"/>
    </source>
</evidence>
<feature type="non-terminal residue" evidence="2">
    <location>
        <position position="1"/>
    </location>
</feature>
<dbReference type="AlphaFoldDB" id="A0A409V6J9"/>
<protein>
    <submittedName>
        <fullName evidence="2">Uncharacterized protein</fullName>
    </submittedName>
</protein>
<accession>A0A409V6J9</accession>
<keyword evidence="3" id="KW-1185">Reference proteome</keyword>
<reference evidence="2 3" key="1">
    <citation type="journal article" date="2016" name="PLoS ONE">
        <title>A First Insight into the Genome of the Filter-Feeder Mussel Mytilus galloprovincialis.</title>
        <authorList>
            <person name="Murgarella M."/>
            <person name="Puiu D."/>
            <person name="Novoa B."/>
            <person name="Figueras A."/>
            <person name="Posada D."/>
            <person name="Canchaya C."/>
        </authorList>
    </citation>
    <scope>NUCLEOTIDE SEQUENCE [LARGE SCALE GENOMIC DNA]</scope>
    <source>
        <tissue evidence="2">Muscle</tissue>
    </source>
</reference>
<proteinExistence type="predicted"/>
<keyword evidence="1" id="KW-1133">Transmembrane helix</keyword>